<feature type="region of interest" description="Disordered" evidence="1">
    <location>
        <begin position="1"/>
        <end position="24"/>
    </location>
</feature>
<keyword evidence="3" id="KW-1185">Reference proteome</keyword>
<dbReference type="EMBL" id="JAULSO010000005">
    <property type="protein sequence ID" value="KAK3682277.1"/>
    <property type="molecule type" value="Genomic_DNA"/>
</dbReference>
<name>A0AAE1C7Z3_9PEZI</name>
<sequence>MIKRSDSASPSPSKGESNLSSLENGAELAVEEALVTPSSSTEVTPEPQRLPILSYHVDGDLYIKVCGAEGIALYKVCSPLIAAASPVWRRTVYGGEHPRPDKGKWVIEMLDSDDHVYGLDIIFSIAHYKFLEIPTRPDIDQLYFISKVAEKYQCTHLFIPFMEKWVTGLNWHVVMNKDRNDNDKTLYITWVLGEGRWFSRVVTKVAHQASVDEKGTLLDTNGQPWKDQGLPRYIIDLLAKTRLDTLKGFALAVDVPVKKLMDICREQKTEFCRSKDATGELKDACQNLQLGSLFSGLTGADLMPFPAPEAYRDSVVNLASKLLGVKAMRFKLPGVLPHNDTHFDCGIKHKEAVNQIMKKAIQLSGAMIRQLKIRAMKSGAYIDELFKELKEMEERDPCPEPMEDLHDDKTLYKHADDPASPDYFSGNDESGVPVKLKDLEI</sequence>
<evidence type="ECO:0000256" key="1">
    <source>
        <dbReference type="SAM" id="MobiDB-lite"/>
    </source>
</evidence>
<evidence type="ECO:0000313" key="3">
    <source>
        <dbReference type="Proteomes" id="UP001270362"/>
    </source>
</evidence>
<organism evidence="2 3">
    <name type="scientific">Podospora appendiculata</name>
    <dbReference type="NCBI Taxonomy" id="314037"/>
    <lineage>
        <taxon>Eukaryota</taxon>
        <taxon>Fungi</taxon>
        <taxon>Dikarya</taxon>
        <taxon>Ascomycota</taxon>
        <taxon>Pezizomycotina</taxon>
        <taxon>Sordariomycetes</taxon>
        <taxon>Sordariomycetidae</taxon>
        <taxon>Sordariales</taxon>
        <taxon>Podosporaceae</taxon>
        <taxon>Podospora</taxon>
    </lineage>
</organism>
<reference evidence="2" key="2">
    <citation type="submission" date="2023-06" db="EMBL/GenBank/DDBJ databases">
        <authorList>
            <consortium name="Lawrence Berkeley National Laboratory"/>
            <person name="Haridas S."/>
            <person name="Hensen N."/>
            <person name="Bonometti L."/>
            <person name="Westerberg I."/>
            <person name="Brannstrom I.O."/>
            <person name="Guillou S."/>
            <person name="Cros-Aarteil S."/>
            <person name="Calhoun S."/>
            <person name="Kuo A."/>
            <person name="Mondo S."/>
            <person name="Pangilinan J."/>
            <person name="Riley R."/>
            <person name="Labutti K."/>
            <person name="Andreopoulos B."/>
            <person name="Lipzen A."/>
            <person name="Chen C."/>
            <person name="Yanf M."/>
            <person name="Daum C."/>
            <person name="Ng V."/>
            <person name="Clum A."/>
            <person name="Steindorff A."/>
            <person name="Ohm R."/>
            <person name="Martin F."/>
            <person name="Silar P."/>
            <person name="Natvig D."/>
            <person name="Lalanne C."/>
            <person name="Gautier V."/>
            <person name="Ament-Velasquez S.L."/>
            <person name="Kruys A."/>
            <person name="Hutchinson M.I."/>
            <person name="Powell A.J."/>
            <person name="Barry K."/>
            <person name="Miller A.N."/>
            <person name="Grigoriev I.V."/>
            <person name="Debuchy R."/>
            <person name="Gladieux P."/>
            <person name="Thoren M.H."/>
            <person name="Johannesson H."/>
        </authorList>
    </citation>
    <scope>NUCLEOTIDE SEQUENCE</scope>
    <source>
        <strain evidence="2">CBS 314.62</strain>
    </source>
</reference>
<evidence type="ECO:0000313" key="2">
    <source>
        <dbReference type="EMBL" id="KAK3682277.1"/>
    </source>
</evidence>
<feature type="compositionally biased region" description="Basic and acidic residues" evidence="1">
    <location>
        <begin position="394"/>
        <end position="417"/>
    </location>
</feature>
<gene>
    <name evidence="2" type="ORF">B0T22DRAFT_387018</name>
</gene>
<comment type="caution">
    <text evidence="2">The sequence shown here is derived from an EMBL/GenBank/DDBJ whole genome shotgun (WGS) entry which is preliminary data.</text>
</comment>
<accession>A0AAE1C7Z3</accession>
<feature type="compositionally biased region" description="Polar residues" evidence="1">
    <location>
        <begin position="7"/>
        <end position="23"/>
    </location>
</feature>
<feature type="region of interest" description="Disordered" evidence="1">
    <location>
        <begin position="394"/>
        <end position="441"/>
    </location>
</feature>
<reference evidence="2" key="1">
    <citation type="journal article" date="2023" name="Mol. Phylogenet. Evol.">
        <title>Genome-scale phylogeny and comparative genomics of the fungal order Sordariales.</title>
        <authorList>
            <person name="Hensen N."/>
            <person name="Bonometti L."/>
            <person name="Westerberg I."/>
            <person name="Brannstrom I.O."/>
            <person name="Guillou S."/>
            <person name="Cros-Aarteil S."/>
            <person name="Calhoun S."/>
            <person name="Haridas S."/>
            <person name="Kuo A."/>
            <person name="Mondo S."/>
            <person name="Pangilinan J."/>
            <person name="Riley R."/>
            <person name="LaButti K."/>
            <person name="Andreopoulos B."/>
            <person name="Lipzen A."/>
            <person name="Chen C."/>
            <person name="Yan M."/>
            <person name="Daum C."/>
            <person name="Ng V."/>
            <person name="Clum A."/>
            <person name="Steindorff A."/>
            <person name="Ohm R.A."/>
            <person name="Martin F."/>
            <person name="Silar P."/>
            <person name="Natvig D.O."/>
            <person name="Lalanne C."/>
            <person name="Gautier V."/>
            <person name="Ament-Velasquez S.L."/>
            <person name="Kruys A."/>
            <person name="Hutchinson M.I."/>
            <person name="Powell A.J."/>
            <person name="Barry K."/>
            <person name="Miller A.N."/>
            <person name="Grigoriev I.V."/>
            <person name="Debuchy R."/>
            <person name="Gladieux P."/>
            <person name="Hiltunen Thoren M."/>
            <person name="Johannesson H."/>
        </authorList>
    </citation>
    <scope>NUCLEOTIDE SEQUENCE</scope>
    <source>
        <strain evidence="2">CBS 314.62</strain>
    </source>
</reference>
<protein>
    <recommendedName>
        <fullName evidence="4">BTB domain-containing protein</fullName>
    </recommendedName>
</protein>
<evidence type="ECO:0008006" key="4">
    <source>
        <dbReference type="Google" id="ProtNLM"/>
    </source>
</evidence>
<proteinExistence type="predicted"/>
<dbReference type="AlphaFoldDB" id="A0AAE1C7Z3"/>
<dbReference type="Proteomes" id="UP001270362">
    <property type="component" value="Unassembled WGS sequence"/>
</dbReference>